<accession>A0A150K896</accession>
<comment type="caution">
    <text evidence="1">The sequence shown here is derived from an EMBL/GenBank/DDBJ whole genome shotgun (WGS) entry which is preliminary data.</text>
</comment>
<dbReference type="EMBL" id="LQYG01000013">
    <property type="protein sequence ID" value="KYC65787.1"/>
    <property type="molecule type" value="Genomic_DNA"/>
</dbReference>
<dbReference type="PATRIC" id="fig|1398.26.peg.932"/>
<name>A0A150K896_HEYCO</name>
<proteinExistence type="predicted"/>
<sequence>MSRKKAQTLVATIHIGSIRSQHSFKDSWKKAAGTVPLLFAFCLDHAFLKAKFF</sequence>
<protein>
    <submittedName>
        <fullName evidence="1">Uncharacterized protein</fullName>
    </submittedName>
</protein>
<evidence type="ECO:0000313" key="1">
    <source>
        <dbReference type="EMBL" id="KYC65787.1"/>
    </source>
</evidence>
<evidence type="ECO:0000313" key="2">
    <source>
        <dbReference type="Proteomes" id="UP000075288"/>
    </source>
</evidence>
<dbReference type="AlphaFoldDB" id="A0A150K896"/>
<gene>
    <name evidence="1" type="ORF">B4098_1004</name>
</gene>
<reference evidence="1 2" key="1">
    <citation type="submission" date="2016-01" db="EMBL/GenBank/DDBJ databases">
        <title>Genome Sequences of Twelve Sporeforming Bacillus Species Isolated from Foods.</title>
        <authorList>
            <person name="Berendsen E.M."/>
            <person name="Wells-Bennik M.H."/>
            <person name="Krawcyk A.O."/>
            <person name="De Jong A."/>
            <person name="Holsappel S."/>
            <person name="Eijlander R.T."/>
            <person name="Kuipers O.P."/>
        </authorList>
    </citation>
    <scope>NUCLEOTIDE SEQUENCE [LARGE SCALE GENOMIC DNA]</scope>
    <source>
        <strain evidence="1 2">B4098</strain>
    </source>
</reference>
<dbReference type="Proteomes" id="UP000075288">
    <property type="component" value="Unassembled WGS sequence"/>
</dbReference>
<organism evidence="1 2">
    <name type="scientific">Heyndrickxia coagulans</name>
    <name type="common">Weizmannia coagulans</name>
    <dbReference type="NCBI Taxonomy" id="1398"/>
    <lineage>
        <taxon>Bacteria</taxon>
        <taxon>Bacillati</taxon>
        <taxon>Bacillota</taxon>
        <taxon>Bacilli</taxon>
        <taxon>Bacillales</taxon>
        <taxon>Bacillaceae</taxon>
        <taxon>Heyndrickxia</taxon>
    </lineage>
</organism>